<gene>
    <name evidence="2" type="ORF">MOZ64_00390</name>
</gene>
<name>A0ABU4WJ92_9FIRM</name>
<reference evidence="2 3" key="1">
    <citation type="submission" date="2022-03" db="EMBL/GenBank/DDBJ databases">
        <title>Novel taxa within the pig intestine.</title>
        <authorList>
            <person name="Wylensek D."/>
            <person name="Bishof K."/>
            <person name="Afrizal A."/>
            <person name="Clavel T."/>
        </authorList>
    </citation>
    <scope>NUCLEOTIDE SEQUENCE [LARGE SCALE GENOMIC DNA]</scope>
    <source>
        <strain evidence="2 3">Cla-KB-P134</strain>
    </source>
</reference>
<protein>
    <submittedName>
        <fullName evidence="2">SHOCT domain-containing protein</fullName>
    </submittedName>
</protein>
<accession>A0ABU4WJ92</accession>
<proteinExistence type="predicted"/>
<dbReference type="Proteomes" id="UP001285244">
    <property type="component" value="Unassembled WGS sequence"/>
</dbReference>
<dbReference type="EMBL" id="JALBUS010000001">
    <property type="protein sequence ID" value="MDX8416304.1"/>
    <property type="molecule type" value="Genomic_DNA"/>
</dbReference>
<dbReference type="RefSeq" id="WP_320324642.1">
    <property type="nucleotide sequence ID" value="NZ_JALBUS010000001.1"/>
</dbReference>
<evidence type="ECO:0000313" key="3">
    <source>
        <dbReference type="Proteomes" id="UP001285244"/>
    </source>
</evidence>
<evidence type="ECO:0000313" key="2">
    <source>
        <dbReference type="EMBL" id="MDX8416304.1"/>
    </source>
</evidence>
<dbReference type="InterPro" id="IPR018649">
    <property type="entry name" value="SHOCT"/>
</dbReference>
<keyword evidence="3" id="KW-1185">Reference proteome</keyword>
<dbReference type="Pfam" id="PF09851">
    <property type="entry name" value="SHOCT"/>
    <property type="match status" value="1"/>
</dbReference>
<evidence type="ECO:0000259" key="1">
    <source>
        <dbReference type="Pfam" id="PF09851"/>
    </source>
</evidence>
<comment type="caution">
    <text evidence="2">The sequence shown here is derived from an EMBL/GenBank/DDBJ whole genome shotgun (WGS) entry which is preliminary data.</text>
</comment>
<feature type="domain" description="SHOCT" evidence="1">
    <location>
        <begin position="111"/>
        <end position="134"/>
    </location>
</feature>
<sequence length="140" mass="16885">MEFEIEGTLKLPTLYFDDEKLVVKERDGSKKVYAYTDMSHFELSYKQMFANFATFSFQYQKKSIVIPYNKLYTKKLEHAVDQIKEKQRQPKKNSFSTFVFDDLPTDPFEFMKKFKEMLDLGIITQEEFEEKKREAFHLEK</sequence>
<organism evidence="2 3">
    <name type="scientific">Absicoccus intestinalis</name>
    <dbReference type="NCBI Taxonomy" id="2926319"/>
    <lineage>
        <taxon>Bacteria</taxon>
        <taxon>Bacillati</taxon>
        <taxon>Bacillota</taxon>
        <taxon>Erysipelotrichia</taxon>
        <taxon>Erysipelotrichales</taxon>
        <taxon>Erysipelotrichaceae</taxon>
        <taxon>Absicoccus</taxon>
    </lineage>
</organism>